<dbReference type="Proteomes" id="UP000006693">
    <property type="component" value="Chromosome 1"/>
</dbReference>
<dbReference type="EMBL" id="CP000010">
    <property type="protein sequence ID" value="AAU49544.1"/>
    <property type="molecule type" value="Genomic_DNA"/>
</dbReference>
<dbReference type="AlphaFoldDB" id="A0A0H2WJ46"/>
<protein>
    <submittedName>
        <fullName evidence="2">Uncharacterized protein</fullName>
    </submittedName>
</protein>
<reference evidence="2 3" key="1">
    <citation type="journal article" date="2004" name="Proc. Natl. Acad. Sci. U.S.A.">
        <title>Structural flexibility in the Burkholderia mallei genome.</title>
        <authorList>
            <person name="Nierman W.C."/>
            <person name="DeShazer D."/>
            <person name="Kim H.S."/>
            <person name="Tettelin H."/>
            <person name="Nelson K.E."/>
            <person name="Feldblyum T."/>
            <person name="Ulrich R.L."/>
            <person name="Ronning C.M."/>
            <person name="Brinkac L.M."/>
            <person name="Daugherty S.C."/>
            <person name="Davidsen T.D."/>
            <person name="Deboy R.T."/>
            <person name="Dimitrov G."/>
            <person name="Dodson R.J."/>
            <person name="Durkin A.S."/>
            <person name="Gwinn M.L."/>
            <person name="Haft D.H."/>
            <person name="Khouri H."/>
            <person name="Kolonay J.F."/>
            <person name="Madupu R."/>
            <person name="Mohammoud Y."/>
            <person name="Nelson W.C."/>
            <person name="Radune D."/>
            <person name="Romero C.M."/>
            <person name="Sarria S."/>
            <person name="Selengut J."/>
            <person name="Shamblin C."/>
            <person name="Sullivan S.A."/>
            <person name="White O."/>
            <person name="Yu Y."/>
            <person name="Zafar N."/>
            <person name="Zhou L."/>
            <person name="Fraser C.M."/>
        </authorList>
    </citation>
    <scope>NUCLEOTIDE SEQUENCE [LARGE SCALE GENOMIC DNA]</scope>
    <source>
        <strain evidence="2 3">ATCC 23344</strain>
    </source>
</reference>
<dbReference type="PATRIC" id="fig|243160.12.peg.810"/>
<sequence length="69" mass="7077">MRGAAPRQAPRRSNLERGRGGRARRAASDAEKTPAPHGDAARGSAESNGPPEATPCPPRAAHVTPRASG</sequence>
<evidence type="ECO:0000313" key="2">
    <source>
        <dbReference type="EMBL" id="AAU49544.1"/>
    </source>
</evidence>
<feature type="region of interest" description="Disordered" evidence="1">
    <location>
        <begin position="1"/>
        <end position="69"/>
    </location>
</feature>
<organism evidence="2 3">
    <name type="scientific">Burkholderia mallei (strain ATCC 23344)</name>
    <dbReference type="NCBI Taxonomy" id="243160"/>
    <lineage>
        <taxon>Bacteria</taxon>
        <taxon>Pseudomonadati</taxon>
        <taxon>Pseudomonadota</taxon>
        <taxon>Betaproteobacteria</taxon>
        <taxon>Burkholderiales</taxon>
        <taxon>Burkholderiaceae</taxon>
        <taxon>Burkholderia</taxon>
        <taxon>pseudomallei group</taxon>
    </lineage>
</organism>
<dbReference type="HOGENOM" id="CLU_203732_0_0_4"/>
<dbReference type="KEGG" id="bma:BMA0787"/>
<evidence type="ECO:0000256" key="1">
    <source>
        <dbReference type="SAM" id="MobiDB-lite"/>
    </source>
</evidence>
<evidence type="ECO:0000313" key="3">
    <source>
        <dbReference type="Proteomes" id="UP000006693"/>
    </source>
</evidence>
<name>A0A0H2WJ46_BURMA</name>
<accession>A0A0H2WJ46</accession>
<proteinExistence type="predicted"/>
<keyword evidence="3" id="KW-1185">Reference proteome</keyword>
<gene>
    <name evidence="2" type="ordered locus">BMA0787</name>
</gene>